<dbReference type="GO" id="GO:0016887">
    <property type="term" value="F:ATP hydrolysis activity"/>
    <property type="evidence" value="ECO:0007669"/>
    <property type="project" value="InterPro"/>
</dbReference>
<evidence type="ECO:0000256" key="5">
    <source>
        <dbReference type="ARBA" id="ARBA00022741"/>
    </source>
</evidence>
<dbReference type="InterPro" id="IPR022514">
    <property type="entry name" value="NHPM_micro_ABC1"/>
</dbReference>
<gene>
    <name evidence="14" type="ORF">L6E24_03280</name>
</gene>
<dbReference type="AlphaFoldDB" id="A0A9E7PSU5"/>
<dbReference type="PROSITE" id="PS50929">
    <property type="entry name" value="ABC_TM1F"/>
    <property type="match status" value="1"/>
</dbReference>
<feature type="transmembrane region" description="Helical" evidence="10">
    <location>
        <begin position="314"/>
        <end position="334"/>
    </location>
</feature>
<dbReference type="FunFam" id="3.40.50.300:FF:000299">
    <property type="entry name" value="ABC transporter ATP-binding protein/permease"/>
    <property type="match status" value="1"/>
</dbReference>
<dbReference type="NCBIfam" id="TIGR03796">
    <property type="entry name" value="NHLM_micro_ABC1"/>
    <property type="match status" value="1"/>
</dbReference>
<evidence type="ECO:0000313" key="15">
    <source>
        <dbReference type="Proteomes" id="UP001060368"/>
    </source>
</evidence>
<evidence type="ECO:0000256" key="6">
    <source>
        <dbReference type="ARBA" id="ARBA00022801"/>
    </source>
</evidence>
<dbReference type="GeneID" id="74306685"/>
<dbReference type="InterPro" id="IPR017871">
    <property type="entry name" value="ABC_transporter-like_CS"/>
</dbReference>
<keyword evidence="2" id="KW-0813">Transport</keyword>
<keyword evidence="9 10" id="KW-0472">Membrane</keyword>
<feature type="transmembrane region" description="Helical" evidence="10">
    <location>
        <begin position="423"/>
        <end position="444"/>
    </location>
</feature>
<evidence type="ECO:0000256" key="2">
    <source>
        <dbReference type="ARBA" id="ARBA00022448"/>
    </source>
</evidence>
<dbReference type="Gene3D" id="1.20.1560.10">
    <property type="entry name" value="ABC transporter type 1, transmembrane domain"/>
    <property type="match status" value="1"/>
</dbReference>
<evidence type="ECO:0000256" key="7">
    <source>
        <dbReference type="ARBA" id="ARBA00022840"/>
    </source>
</evidence>
<keyword evidence="4 10" id="KW-0812">Transmembrane</keyword>
<evidence type="ECO:0000256" key="3">
    <source>
        <dbReference type="ARBA" id="ARBA00022475"/>
    </source>
</evidence>
<feature type="domain" description="ABC transmembrane type-1" evidence="12">
    <location>
        <begin position="180"/>
        <end position="459"/>
    </location>
</feature>
<dbReference type="Gene3D" id="3.40.50.300">
    <property type="entry name" value="P-loop containing nucleotide triphosphate hydrolases"/>
    <property type="match status" value="1"/>
</dbReference>
<dbReference type="SUPFAM" id="SSF90123">
    <property type="entry name" value="ABC transporter transmembrane region"/>
    <property type="match status" value="1"/>
</dbReference>
<comment type="subcellular location">
    <subcellularLocation>
        <location evidence="1">Cell membrane</location>
        <topology evidence="1">Multi-pass membrane protein</topology>
    </subcellularLocation>
</comment>
<evidence type="ECO:0000259" key="13">
    <source>
        <dbReference type="PROSITE" id="PS50990"/>
    </source>
</evidence>
<evidence type="ECO:0000256" key="1">
    <source>
        <dbReference type="ARBA" id="ARBA00004651"/>
    </source>
</evidence>
<dbReference type="InterPro" id="IPR003439">
    <property type="entry name" value="ABC_transporter-like_ATP-bd"/>
</dbReference>
<feature type="domain" description="ABC transporter" evidence="11">
    <location>
        <begin position="500"/>
        <end position="733"/>
    </location>
</feature>
<dbReference type="InterPro" id="IPR005074">
    <property type="entry name" value="Peptidase_C39"/>
</dbReference>
<dbReference type="InterPro" id="IPR011527">
    <property type="entry name" value="ABC1_TM_dom"/>
</dbReference>
<feature type="domain" description="Peptidase C39" evidence="13">
    <location>
        <begin position="28"/>
        <end position="147"/>
    </location>
</feature>
<dbReference type="Gene3D" id="3.90.70.10">
    <property type="entry name" value="Cysteine proteinases"/>
    <property type="match status" value="1"/>
</dbReference>
<dbReference type="SMART" id="SM00382">
    <property type="entry name" value="AAA"/>
    <property type="match status" value="1"/>
</dbReference>
<evidence type="ECO:0000256" key="9">
    <source>
        <dbReference type="ARBA" id="ARBA00023136"/>
    </source>
</evidence>
<dbReference type="KEGG" id="mend:L6E24_03280"/>
<feature type="transmembrane region" description="Helical" evidence="10">
    <location>
        <begin position="213"/>
        <end position="234"/>
    </location>
</feature>
<dbReference type="GO" id="GO:0005524">
    <property type="term" value="F:ATP binding"/>
    <property type="evidence" value="ECO:0007669"/>
    <property type="project" value="UniProtKB-KW"/>
</dbReference>
<dbReference type="Proteomes" id="UP001060368">
    <property type="component" value="Chromosome"/>
</dbReference>
<evidence type="ECO:0000256" key="8">
    <source>
        <dbReference type="ARBA" id="ARBA00022989"/>
    </source>
</evidence>
<feature type="transmembrane region" description="Helical" evidence="10">
    <location>
        <begin position="177"/>
        <end position="201"/>
    </location>
</feature>
<dbReference type="PROSITE" id="PS50990">
    <property type="entry name" value="PEPTIDASE_C39"/>
    <property type="match status" value="1"/>
</dbReference>
<organism evidence="14 15">
    <name type="scientific">Methanoplanus endosymbiosus</name>
    <dbReference type="NCBI Taxonomy" id="33865"/>
    <lineage>
        <taxon>Archaea</taxon>
        <taxon>Methanobacteriati</taxon>
        <taxon>Methanobacteriota</taxon>
        <taxon>Stenosarchaea group</taxon>
        <taxon>Methanomicrobia</taxon>
        <taxon>Methanomicrobiales</taxon>
        <taxon>Methanomicrobiaceae</taxon>
        <taxon>Methanoplanus</taxon>
    </lineage>
</organism>
<dbReference type="GO" id="GO:0015421">
    <property type="term" value="F:ABC-type oligopeptide transporter activity"/>
    <property type="evidence" value="ECO:0007669"/>
    <property type="project" value="TreeGrafter"/>
</dbReference>
<dbReference type="GO" id="GO:0008233">
    <property type="term" value="F:peptidase activity"/>
    <property type="evidence" value="ECO:0007669"/>
    <property type="project" value="InterPro"/>
</dbReference>
<accession>A0A9E7PSU5</accession>
<dbReference type="EMBL" id="CP096115">
    <property type="protein sequence ID" value="UUX93157.1"/>
    <property type="molecule type" value="Genomic_DNA"/>
</dbReference>
<protein>
    <submittedName>
        <fullName evidence="14">NHLP family bacteriocin export ABC transporter peptidase/permease/ATPase subunit</fullName>
    </submittedName>
</protein>
<feature type="transmembrane region" description="Helical" evidence="10">
    <location>
        <begin position="284"/>
        <end position="308"/>
    </location>
</feature>
<reference evidence="14" key="1">
    <citation type="submission" date="2022-04" db="EMBL/GenBank/DDBJ databases">
        <title>Complete genome of Methanoplanus endosymbiosus DSM 3599.</title>
        <authorList>
            <person name="Chen S.-C."/>
            <person name="You Y.-T."/>
            <person name="Zhou Y.-Z."/>
            <person name="Lai M.-C."/>
        </authorList>
    </citation>
    <scope>NUCLEOTIDE SEQUENCE</scope>
    <source>
        <strain evidence="14">DSM 3599</strain>
    </source>
</reference>
<dbReference type="InterPro" id="IPR027417">
    <property type="entry name" value="P-loop_NTPase"/>
</dbReference>
<evidence type="ECO:0000313" key="14">
    <source>
        <dbReference type="EMBL" id="UUX93157.1"/>
    </source>
</evidence>
<dbReference type="GO" id="GO:0005886">
    <property type="term" value="C:plasma membrane"/>
    <property type="evidence" value="ECO:0007669"/>
    <property type="project" value="UniProtKB-SubCell"/>
</dbReference>
<evidence type="ECO:0000256" key="10">
    <source>
        <dbReference type="SAM" id="Phobius"/>
    </source>
</evidence>
<keyword evidence="3" id="KW-1003">Cell membrane</keyword>
<keyword evidence="5" id="KW-0547">Nucleotide-binding</keyword>
<proteinExistence type="predicted"/>
<evidence type="ECO:0000256" key="4">
    <source>
        <dbReference type="ARBA" id="ARBA00022692"/>
    </source>
</evidence>
<dbReference type="Pfam" id="PF03412">
    <property type="entry name" value="Peptidase_C39"/>
    <property type="match status" value="1"/>
</dbReference>
<keyword evidence="6" id="KW-0378">Hydrolase</keyword>
<keyword evidence="8 10" id="KW-1133">Transmembrane helix</keyword>
<keyword evidence="15" id="KW-1185">Reference proteome</keyword>
<dbReference type="RefSeq" id="WP_257743297.1">
    <property type="nucleotide sequence ID" value="NZ_CP096115.1"/>
</dbReference>
<evidence type="ECO:0000259" key="12">
    <source>
        <dbReference type="PROSITE" id="PS50929"/>
    </source>
</evidence>
<keyword evidence="7" id="KW-0067">ATP-binding</keyword>
<dbReference type="InterPro" id="IPR036640">
    <property type="entry name" value="ABC1_TM_sf"/>
</dbReference>
<dbReference type="PANTHER" id="PTHR43394">
    <property type="entry name" value="ATP-DEPENDENT PERMEASE MDL1, MITOCHONDRIAL"/>
    <property type="match status" value="1"/>
</dbReference>
<dbReference type="Pfam" id="PF00664">
    <property type="entry name" value="ABC_membrane"/>
    <property type="match status" value="1"/>
</dbReference>
<dbReference type="Pfam" id="PF00005">
    <property type="entry name" value="ABC_tran"/>
    <property type="match status" value="1"/>
</dbReference>
<dbReference type="PROSITE" id="PS00211">
    <property type="entry name" value="ABC_TRANSPORTER_1"/>
    <property type="match status" value="1"/>
</dbReference>
<dbReference type="PROSITE" id="PS50893">
    <property type="entry name" value="ABC_TRANSPORTER_2"/>
    <property type="match status" value="1"/>
</dbReference>
<sequence>MKLIDTKFINFHNMIRPAKRVKTPVILQLEAVECGAAALAIILGYHKLFLPLEKVRADCGVSRDGSQAINMVKAARKYGMVAKGLRKDVDGLRDLEMPVILHWNFNHFIVLEGFTGDKAYINDPAIGRRTVKMEELNQSFTGIVLSITPGNNFRPSGSRTNIKSLLIPKIKPEIIPLIYLIIAGVAMLIPGIALPVANSIFFDDIVLANRSSLLYPLLLYMSFFVVLQLLISWARETCLAQWENDLSFRLSRTFFHKILFLPVSFFDQRYAGEISSRVELNNQVSAIICGKGATAVLDIFISIVYLILLFILSTALSVVACFIAIGNLVFLSWISSKRIDLSRKLILEQGKISGVAYSGIGMIESLKASGKESEFFERWAGHHAQYINTERSVSKTSSMMAIVPVMINGLGTTAILAVGSNLIFAGSITIGFFFAYQALLANFLMPIQRLINVGGDLSELEGTLQRLADVERNIPDDKKLSILDSEPLTGNKQRKLDGYVEFKDITFGYSPLEAPLLDNFSFSLKPGSRVALVGPSGCGKSTIARLMAGLYEPWSGEILIDGKKISEIPKQQLYLSLAFVNQEIFIFEGTVRDNITLWDKTLPDAKIIQAAKDAEIHDLISSLSKDYDHPVSEGGRDLSGGQKQRLEIARAIAKDPSILVLDEATSALDALTEKQIEHNLRKRGCTCLIIAHRLSTIRDCDNIIVLDKGKIVEEGTHQQLMKNKGPYFRLITAEEEA</sequence>
<name>A0A9E7PSU5_9EURY</name>
<dbReference type="InterPro" id="IPR003593">
    <property type="entry name" value="AAA+_ATPase"/>
</dbReference>
<dbReference type="InterPro" id="IPR039421">
    <property type="entry name" value="Type_1_exporter"/>
</dbReference>
<dbReference type="SUPFAM" id="SSF52540">
    <property type="entry name" value="P-loop containing nucleoside triphosphate hydrolases"/>
    <property type="match status" value="1"/>
</dbReference>
<dbReference type="PANTHER" id="PTHR43394:SF1">
    <property type="entry name" value="ATP-BINDING CASSETTE SUB-FAMILY B MEMBER 10, MITOCHONDRIAL"/>
    <property type="match status" value="1"/>
</dbReference>
<evidence type="ECO:0000259" key="11">
    <source>
        <dbReference type="PROSITE" id="PS50893"/>
    </source>
</evidence>
<dbReference type="GO" id="GO:0006508">
    <property type="term" value="P:proteolysis"/>
    <property type="evidence" value="ECO:0007669"/>
    <property type="project" value="InterPro"/>
</dbReference>